<proteinExistence type="predicted"/>
<name>A0A3D9RKQ2_9BACL</name>
<keyword evidence="3" id="KW-1185">Reference proteome</keyword>
<evidence type="ECO:0000259" key="1">
    <source>
        <dbReference type="Pfam" id="PF00144"/>
    </source>
</evidence>
<dbReference type="EMBL" id="QTTN01000022">
    <property type="protein sequence ID" value="REE80118.1"/>
    <property type="molecule type" value="Genomic_DNA"/>
</dbReference>
<dbReference type="Pfam" id="PF00144">
    <property type="entry name" value="Beta-lactamase"/>
    <property type="match status" value="1"/>
</dbReference>
<dbReference type="PANTHER" id="PTHR43283:SF7">
    <property type="entry name" value="BETA-LACTAMASE-RELATED DOMAIN-CONTAINING PROTEIN"/>
    <property type="match status" value="1"/>
</dbReference>
<dbReference type="InterPro" id="IPR050789">
    <property type="entry name" value="Diverse_Enzym_Activities"/>
</dbReference>
<gene>
    <name evidence="2" type="ORF">A8990_12272</name>
</gene>
<sequence>MKLISTGAPQGILNDELLKQLHNWKIKDVVALQGGASIWEWHDKGGDRIGAVYSCTKSILSALIGIALEQGLIDSIETPVSRYFPELASSEDERKREIRIKHLLTMTSGIEWPEFDKPYWQMKRVDDAVSFVLSQPMEHEPGDAFAYNSGGSHLLSAILTQVTGMSTYEYADRMLFKKLGFRKPKWNSDAAGIFEGGVGLHMTVADMAKFGQLYLQGGKWEGEQVVPEAWVATSTAAHHKGFSHYEPPIFGEYGYHWWVSSQAHNRVIDFFFAKGYGGQYIAVVPSLELAVAIRKEPEGKSSAIYAKQLLLETIVPFCSSSVH</sequence>
<comment type="caution">
    <text evidence="2">The sequence shown here is derived from an EMBL/GenBank/DDBJ whole genome shotgun (WGS) entry which is preliminary data.</text>
</comment>
<dbReference type="InterPro" id="IPR001466">
    <property type="entry name" value="Beta-lactam-related"/>
</dbReference>
<dbReference type="SUPFAM" id="SSF56601">
    <property type="entry name" value="beta-lactamase/transpeptidase-like"/>
    <property type="match status" value="1"/>
</dbReference>
<dbReference type="AlphaFoldDB" id="A0A3D9RKQ2"/>
<dbReference type="OrthoDB" id="9773047at2"/>
<protein>
    <submittedName>
        <fullName evidence="2">Beta-lactamase</fullName>
    </submittedName>
</protein>
<evidence type="ECO:0000313" key="2">
    <source>
        <dbReference type="EMBL" id="REE80118.1"/>
    </source>
</evidence>
<evidence type="ECO:0000313" key="3">
    <source>
        <dbReference type="Proteomes" id="UP000256304"/>
    </source>
</evidence>
<dbReference type="Gene3D" id="3.40.710.10">
    <property type="entry name" value="DD-peptidase/beta-lactamase superfamily"/>
    <property type="match status" value="1"/>
</dbReference>
<dbReference type="InterPro" id="IPR012338">
    <property type="entry name" value="Beta-lactam/transpept-like"/>
</dbReference>
<reference evidence="2 3" key="1">
    <citation type="submission" date="2018-08" db="EMBL/GenBank/DDBJ databases">
        <title>Genomic Encyclopedia of Type Strains, Phase III (KMG-III): the genomes of soil and plant-associated and newly described type strains.</title>
        <authorList>
            <person name="Whitman W."/>
        </authorList>
    </citation>
    <scope>NUCLEOTIDE SEQUENCE [LARGE SCALE GENOMIC DNA]</scope>
    <source>
        <strain evidence="2 3">CGMCC 1.10966</strain>
    </source>
</reference>
<feature type="domain" description="Beta-lactamase-related" evidence="1">
    <location>
        <begin position="51"/>
        <end position="293"/>
    </location>
</feature>
<dbReference type="Proteomes" id="UP000256304">
    <property type="component" value="Unassembled WGS sequence"/>
</dbReference>
<organism evidence="2 3">
    <name type="scientific">Paenibacillus taihuensis</name>
    <dbReference type="NCBI Taxonomy" id="1156355"/>
    <lineage>
        <taxon>Bacteria</taxon>
        <taxon>Bacillati</taxon>
        <taxon>Bacillota</taxon>
        <taxon>Bacilli</taxon>
        <taxon>Bacillales</taxon>
        <taxon>Paenibacillaceae</taxon>
        <taxon>Paenibacillus</taxon>
    </lineage>
</organism>
<dbReference type="RefSeq" id="WP_116190477.1">
    <property type="nucleotide sequence ID" value="NZ_QTTN01000022.1"/>
</dbReference>
<accession>A0A3D9RKQ2</accession>
<dbReference type="PANTHER" id="PTHR43283">
    <property type="entry name" value="BETA-LACTAMASE-RELATED"/>
    <property type="match status" value="1"/>
</dbReference>